<name>X8DJR4_MYCXE</name>
<proteinExistence type="predicted"/>
<comment type="caution">
    <text evidence="2">The sequence shown here is derived from an EMBL/GenBank/DDBJ whole genome shotgun (WGS) entry which is preliminary data.</text>
</comment>
<sequence>MSGDNATPIGAGCRVCERDNCPQRAFPALAARSISTSTAARYPPIW</sequence>
<dbReference type="InterPro" id="IPR018653">
    <property type="entry name" value="ScfR_C"/>
</dbReference>
<dbReference type="PATRIC" id="fig|1299334.3.peg.1538"/>
<dbReference type="EMBL" id="JAOB01000013">
    <property type="protein sequence ID" value="EUA68857.1"/>
    <property type="molecule type" value="Genomic_DNA"/>
</dbReference>
<accession>X8DJR4</accession>
<protein>
    <recommendedName>
        <fullName evidence="1">Short-chain fatty acyl coenzyme A regulators C-terminal domain-containing protein</fullName>
    </recommendedName>
</protein>
<dbReference type="AlphaFoldDB" id="X8DJR4"/>
<reference evidence="2" key="1">
    <citation type="submission" date="2014-01" db="EMBL/GenBank/DDBJ databases">
        <authorList>
            <person name="Brown-Elliot B."/>
            <person name="Wallace R."/>
            <person name="Lenaerts A."/>
            <person name="Ordway D."/>
            <person name="DeGroote M.A."/>
            <person name="Parker T."/>
            <person name="Sizemore C."/>
            <person name="Tallon L.J."/>
            <person name="Sadzewicz L.K."/>
            <person name="Sengamalay N."/>
            <person name="Fraser C.M."/>
            <person name="Hine E."/>
            <person name="Shefchek K.A."/>
            <person name="Das S.P."/>
            <person name="Tettelin H."/>
        </authorList>
    </citation>
    <scope>NUCLEOTIDE SEQUENCE [LARGE SCALE GENOMIC DNA]</scope>
    <source>
        <strain evidence="2">4042</strain>
    </source>
</reference>
<dbReference type="Pfam" id="PF09856">
    <property type="entry name" value="ScfRs"/>
    <property type="match status" value="1"/>
</dbReference>
<evidence type="ECO:0000313" key="2">
    <source>
        <dbReference type="EMBL" id="EUA68857.1"/>
    </source>
</evidence>
<feature type="domain" description="Short-chain fatty acyl coenzyme A regulators C-terminal" evidence="1">
    <location>
        <begin position="4"/>
        <end position="32"/>
    </location>
</feature>
<organism evidence="2">
    <name type="scientific">Mycobacterium xenopi 4042</name>
    <dbReference type="NCBI Taxonomy" id="1299334"/>
    <lineage>
        <taxon>Bacteria</taxon>
        <taxon>Bacillati</taxon>
        <taxon>Actinomycetota</taxon>
        <taxon>Actinomycetes</taxon>
        <taxon>Mycobacteriales</taxon>
        <taxon>Mycobacteriaceae</taxon>
        <taxon>Mycobacterium</taxon>
    </lineage>
</organism>
<gene>
    <name evidence="2" type="ORF">I553_2045</name>
</gene>
<evidence type="ECO:0000259" key="1">
    <source>
        <dbReference type="Pfam" id="PF09856"/>
    </source>
</evidence>